<dbReference type="OrthoDB" id="943487at2759"/>
<dbReference type="EMBL" id="BSYR01000002">
    <property type="protein sequence ID" value="GMI63741.1"/>
    <property type="molecule type" value="Genomic_DNA"/>
</dbReference>
<evidence type="ECO:0000256" key="5">
    <source>
        <dbReference type="ARBA" id="ARBA00022745"/>
    </source>
</evidence>
<evidence type="ECO:0000256" key="8">
    <source>
        <dbReference type="ARBA" id="ARBA00023125"/>
    </source>
</evidence>
<dbReference type="SMART" id="SM00380">
    <property type="entry name" value="AP2"/>
    <property type="match status" value="1"/>
</dbReference>
<keyword evidence="10" id="KW-0325">Glycoprotein</keyword>
<dbReference type="GO" id="GO:0016788">
    <property type="term" value="F:hydrolase activity, acting on ester bonds"/>
    <property type="evidence" value="ECO:0007669"/>
    <property type="project" value="InterPro"/>
</dbReference>
<keyword evidence="6" id="KW-0378">Hydrolase</keyword>
<dbReference type="CDD" id="cd01837">
    <property type="entry name" value="SGNH_plant_lipase_like"/>
    <property type="match status" value="1"/>
</dbReference>
<dbReference type="GO" id="GO:0005634">
    <property type="term" value="C:nucleus"/>
    <property type="evidence" value="ECO:0007669"/>
    <property type="project" value="UniProtKB-SubCell"/>
</dbReference>
<dbReference type="PANTHER" id="PTHR22835:SF683">
    <property type="entry name" value="OS05G0506800 PROTEIN"/>
    <property type="match status" value="1"/>
</dbReference>
<dbReference type="InterPro" id="IPR001471">
    <property type="entry name" value="AP2/ERF_dom"/>
</dbReference>
<sequence length="468" mass="51847">MVEDDSSIVLNTKLSVLAAETSDSGNSGYKHRPGKRPRHDHGASLARFKGVVPQQNGHWGAQIYANHQRIWLGTFKSEKEAAMAYDSAAIKLPGINSPVNGCFTSIFSFGDSLTDTGNLLEISISESRERPHSAFPPYGLTYFHRPTGRYCDGRLVIDFVAEALGFSLLPPFYGSKNGRWEEFQKGVNFAVAGATALNSTFLAEQGIHSVSTNISLGDELNSFKNLLPSLCSPSSNCKELLRSSLIVMGEIGGNDYNHPFVQGKNTEKIRQLVPLVVDMITSSINELIELGAETFLVPGNFPIGCSPSLLTKFQGSSKDKYDSLTGCLTWLNQFSEHHNELLRKELKKLRNRHPNVNIIYVDYYSFTMRIYDSPEQFGFKETLKACCGTGGLYNYNPSKSCGYPPLERCCDDPSSYINWDGIHYTEAANRWFASVVVEELINAIPSLRNLCPASTINKLGIVYPKSEM</sequence>
<evidence type="ECO:0000256" key="3">
    <source>
        <dbReference type="ARBA" id="ARBA00009089"/>
    </source>
</evidence>
<reference evidence="14" key="1">
    <citation type="submission" date="2023-05" db="EMBL/GenBank/DDBJ databases">
        <title>Genome and transcriptome analyses reveal genes involved in the formation of fine ridges on petal epidermal cells in Hibiscus trionum.</title>
        <authorList>
            <person name="Koshimizu S."/>
            <person name="Masuda S."/>
            <person name="Ishii T."/>
            <person name="Shirasu K."/>
            <person name="Hoshino A."/>
            <person name="Arita M."/>
        </authorList>
    </citation>
    <scope>NUCLEOTIDE SEQUENCE</scope>
    <source>
        <strain evidence="14">Hamamatsu line</strain>
    </source>
</reference>
<feature type="region of interest" description="Disordered" evidence="12">
    <location>
        <begin position="22"/>
        <end position="41"/>
    </location>
</feature>
<dbReference type="GO" id="GO:0009873">
    <property type="term" value="P:ethylene-activated signaling pathway"/>
    <property type="evidence" value="ECO:0007669"/>
    <property type="project" value="UniProtKB-KW"/>
</dbReference>
<dbReference type="InterPro" id="IPR035669">
    <property type="entry name" value="SGNH_plant_lipase-like"/>
</dbReference>
<keyword evidence="5" id="KW-0936">Ethylene signaling pathway</keyword>
<dbReference type="Pfam" id="PF00657">
    <property type="entry name" value="Lipase_GDSL"/>
    <property type="match status" value="1"/>
</dbReference>
<keyword evidence="7" id="KW-0805">Transcription regulation</keyword>
<dbReference type="Proteomes" id="UP001165190">
    <property type="component" value="Unassembled WGS sequence"/>
</dbReference>
<evidence type="ECO:0000256" key="9">
    <source>
        <dbReference type="ARBA" id="ARBA00023163"/>
    </source>
</evidence>
<dbReference type="InterPro" id="IPR036955">
    <property type="entry name" value="AP2/ERF_dom_sf"/>
</dbReference>
<comment type="similarity">
    <text evidence="2">Belongs to the 'GDSL' lipolytic enzyme family.</text>
</comment>
<evidence type="ECO:0000256" key="1">
    <source>
        <dbReference type="ARBA" id="ARBA00004123"/>
    </source>
</evidence>
<evidence type="ECO:0000256" key="12">
    <source>
        <dbReference type="SAM" id="MobiDB-lite"/>
    </source>
</evidence>
<comment type="similarity">
    <text evidence="3">Belongs to the AP2/ERF transcription factor family. RAV subfamily.</text>
</comment>
<dbReference type="Gene3D" id="3.40.50.1110">
    <property type="entry name" value="SGNH hydrolase"/>
    <property type="match status" value="1"/>
</dbReference>
<dbReference type="FunFam" id="3.30.730.10:FF:000008">
    <property type="entry name" value="AP2 domain-containing protein RAP2.8"/>
    <property type="match status" value="1"/>
</dbReference>
<keyword evidence="8" id="KW-0238">DNA-binding</keyword>
<dbReference type="PROSITE" id="PS51032">
    <property type="entry name" value="AP2_ERF"/>
    <property type="match status" value="1"/>
</dbReference>
<feature type="domain" description="AP2/ERF" evidence="13">
    <location>
        <begin position="47"/>
        <end position="102"/>
    </location>
</feature>
<keyword evidence="11" id="KW-0539">Nucleus</keyword>
<gene>
    <name evidence="14" type="ORF">HRI_000043400</name>
</gene>
<evidence type="ECO:0000256" key="6">
    <source>
        <dbReference type="ARBA" id="ARBA00022801"/>
    </source>
</evidence>
<comment type="caution">
    <text evidence="14">The sequence shown here is derived from an EMBL/GenBank/DDBJ whole genome shotgun (WGS) entry which is preliminary data.</text>
</comment>
<evidence type="ECO:0000256" key="10">
    <source>
        <dbReference type="ARBA" id="ARBA00023180"/>
    </source>
</evidence>
<protein>
    <recommendedName>
        <fullName evidence="13">AP2/ERF domain-containing protein</fullName>
    </recommendedName>
</protein>
<dbReference type="SUPFAM" id="SSF52266">
    <property type="entry name" value="SGNH hydrolase"/>
    <property type="match status" value="1"/>
</dbReference>
<organism evidence="14 15">
    <name type="scientific">Hibiscus trionum</name>
    <name type="common">Flower of an hour</name>
    <dbReference type="NCBI Taxonomy" id="183268"/>
    <lineage>
        <taxon>Eukaryota</taxon>
        <taxon>Viridiplantae</taxon>
        <taxon>Streptophyta</taxon>
        <taxon>Embryophyta</taxon>
        <taxon>Tracheophyta</taxon>
        <taxon>Spermatophyta</taxon>
        <taxon>Magnoliopsida</taxon>
        <taxon>eudicotyledons</taxon>
        <taxon>Gunneridae</taxon>
        <taxon>Pentapetalae</taxon>
        <taxon>rosids</taxon>
        <taxon>malvids</taxon>
        <taxon>Malvales</taxon>
        <taxon>Malvaceae</taxon>
        <taxon>Malvoideae</taxon>
        <taxon>Hibiscus</taxon>
    </lineage>
</organism>
<dbReference type="PANTHER" id="PTHR22835">
    <property type="entry name" value="ZINC FINGER FYVE DOMAIN CONTAINING PROTEIN"/>
    <property type="match status" value="1"/>
</dbReference>
<dbReference type="CDD" id="cd00018">
    <property type="entry name" value="AP2"/>
    <property type="match status" value="1"/>
</dbReference>
<evidence type="ECO:0000313" key="15">
    <source>
        <dbReference type="Proteomes" id="UP001165190"/>
    </source>
</evidence>
<evidence type="ECO:0000256" key="11">
    <source>
        <dbReference type="ARBA" id="ARBA00023242"/>
    </source>
</evidence>
<keyword evidence="15" id="KW-1185">Reference proteome</keyword>
<dbReference type="GO" id="GO:0003700">
    <property type="term" value="F:DNA-binding transcription factor activity"/>
    <property type="evidence" value="ECO:0007669"/>
    <property type="project" value="InterPro"/>
</dbReference>
<dbReference type="GO" id="GO:0003677">
    <property type="term" value="F:DNA binding"/>
    <property type="evidence" value="ECO:0007669"/>
    <property type="project" value="UniProtKB-KW"/>
</dbReference>
<proteinExistence type="inferred from homology"/>
<dbReference type="InterPro" id="IPR036514">
    <property type="entry name" value="SGNH_hydro_sf"/>
</dbReference>
<dbReference type="InterPro" id="IPR016177">
    <property type="entry name" value="DNA-bd_dom_sf"/>
</dbReference>
<accession>A0A9W7LGY8</accession>
<feature type="compositionally biased region" description="Basic residues" evidence="12">
    <location>
        <begin position="29"/>
        <end position="39"/>
    </location>
</feature>
<dbReference type="SUPFAM" id="SSF54171">
    <property type="entry name" value="DNA-binding domain"/>
    <property type="match status" value="1"/>
</dbReference>
<dbReference type="InterPro" id="IPR001087">
    <property type="entry name" value="GDSL"/>
</dbReference>
<evidence type="ECO:0000256" key="7">
    <source>
        <dbReference type="ARBA" id="ARBA00023015"/>
    </source>
</evidence>
<name>A0A9W7LGY8_HIBTR</name>
<evidence type="ECO:0000256" key="4">
    <source>
        <dbReference type="ARBA" id="ARBA00022729"/>
    </source>
</evidence>
<evidence type="ECO:0000259" key="13">
    <source>
        <dbReference type="PROSITE" id="PS51032"/>
    </source>
</evidence>
<dbReference type="Gene3D" id="3.30.730.10">
    <property type="entry name" value="AP2/ERF domain"/>
    <property type="match status" value="1"/>
</dbReference>
<comment type="subcellular location">
    <subcellularLocation>
        <location evidence="1">Nucleus</location>
    </subcellularLocation>
</comment>
<keyword evidence="4" id="KW-0732">Signal</keyword>
<evidence type="ECO:0000256" key="2">
    <source>
        <dbReference type="ARBA" id="ARBA00008668"/>
    </source>
</evidence>
<dbReference type="AlphaFoldDB" id="A0A9W7LGY8"/>
<keyword evidence="9" id="KW-0804">Transcription</keyword>
<evidence type="ECO:0000313" key="14">
    <source>
        <dbReference type="EMBL" id="GMI63741.1"/>
    </source>
</evidence>